<evidence type="ECO:0000313" key="10">
    <source>
        <dbReference type="Proteomes" id="UP001317705"/>
    </source>
</evidence>
<dbReference type="PANTHER" id="PTHR11108">
    <property type="entry name" value="FERROCHELATASE"/>
    <property type="match status" value="1"/>
</dbReference>
<keyword evidence="10" id="KW-1185">Reference proteome</keyword>
<name>A0ABM8EQZ1_9BACT</name>
<evidence type="ECO:0000256" key="6">
    <source>
        <dbReference type="ARBA" id="ARBA00024536"/>
    </source>
</evidence>
<dbReference type="PANTHER" id="PTHR11108:SF1">
    <property type="entry name" value="FERROCHELATASE, MITOCHONDRIAL"/>
    <property type="match status" value="1"/>
</dbReference>
<keyword evidence="2 7" id="KW-0408">Iron</keyword>
<feature type="binding site" evidence="7">
    <location>
        <position position="276"/>
    </location>
    <ligand>
        <name>Fe(2+)</name>
        <dbReference type="ChEBI" id="CHEBI:29033"/>
    </ligand>
</feature>
<comment type="catalytic activity">
    <reaction evidence="6">
        <text>Fe-coproporphyrin III + 2 H(+) = coproporphyrin III + Fe(2+)</text>
        <dbReference type="Rhea" id="RHEA:49572"/>
        <dbReference type="ChEBI" id="CHEBI:15378"/>
        <dbReference type="ChEBI" id="CHEBI:29033"/>
        <dbReference type="ChEBI" id="CHEBI:68438"/>
        <dbReference type="ChEBI" id="CHEBI:131725"/>
        <dbReference type="EC" id="4.99.1.9"/>
    </reaction>
    <physiologicalReaction direction="right-to-left" evidence="6">
        <dbReference type="Rhea" id="RHEA:49574"/>
    </physiologicalReaction>
</comment>
<dbReference type="PROSITE" id="PS00534">
    <property type="entry name" value="FERROCHELATASE"/>
    <property type="match status" value="1"/>
</dbReference>
<evidence type="ECO:0000256" key="5">
    <source>
        <dbReference type="ARBA" id="ARBA00023244"/>
    </source>
</evidence>
<accession>A0ABM8EQZ1</accession>
<evidence type="ECO:0000256" key="3">
    <source>
        <dbReference type="ARBA" id="ARBA00023133"/>
    </source>
</evidence>
<feature type="binding site" evidence="7">
    <location>
        <position position="197"/>
    </location>
    <ligand>
        <name>Fe(2+)</name>
        <dbReference type="ChEBI" id="CHEBI:29033"/>
    </ligand>
</feature>
<evidence type="ECO:0000256" key="7">
    <source>
        <dbReference type="HAMAP-Rule" id="MF_00323"/>
    </source>
</evidence>
<gene>
    <name evidence="7 9" type="primary">hemH</name>
    <name evidence="9" type="ORF">GURASL_38380</name>
</gene>
<dbReference type="NCBIfam" id="TIGR00109">
    <property type="entry name" value="hemH"/>
    <property type="match status" value="1"/>
</dbReference>
<evidence type="ECO:0000256" key="8">
    <source>
        <dbReference type="RuleBase" id="RU000607"/>
    </source>
</evidence>
<sequence>MSGGAKSDKTAVLLLQMGGPDSLDAVEPFLVNLFSDRDIIKIGPAFLQPLIARLIAKRRSRKAERNYEEIGGKSPLRELTEAQAQALETLLGDGYRCFVAMRYWKPSTIDALAAIKREGISRIIALSLYPHYSRATTGSSVNELKRVLGAAGVSFEVVYIDRFYNHPGYIDALEEKIREGLAAFHPLAEVELLFSAHSLPQSFIDAGDPYLDQIKETVRLVMERFDGVPYHLAFQSRAGPVKWLEPSTEEMLATLAAHDCKSLLVVPLSFVSDHIETLHEIDIQYAMEAHKLGFARFLRAPSLNDSPTFIACLAELVRQAATTAGD</sequence>
<protein>
    <recommendedName>
        <fullName evidence="7 8">Ferrochelatase</fullName>
        <ecNumber evidence="7 8">4.98.1.1</ecNumber>
    </recommendedName>
    <alternativeName>
        <fullName evidence="7">Heme synthase</fullName>
    </alternativeName>
    <alternativeName>
        <fullName evidence="7">Protoheme ferro-lyase</fullName>
    </alternativeName>
</protein>
<evidence type="ECO:0000256" key="1">
    <source>
        <dbReference type="ARBA" id="ARBA00007718"/>
    </source>
</evidence>
<dbReference type="Proteomes" id="UP001317705">
    <property type="component" value="Chromosome"/>
</dbReference>
<dbReference type="RefSeq" id="WP_282001004.1">
    <property type="nucleotide sequence ID" value="NZ_AP027151.1"/>
</dbReference>
<dbReference type="InterPro" id="IPR033644">
    <property type="entry name" value="Ferrochelatase_C"/>
</dbReference>
<keyword evidence="3 7" id="KW-0350">Heme biosynthesis</keyword>
<comment type="similarity">
    <text evidence="1 7 8">Belongs to the ferrochelatase family.</text>
</comment>
<evidence type="ECO:0000313" key="9">
    <source>
        <dbReference type="EMBL" id="BDV44915.1"/>
    </source>
</evidence>
<evidence type="ECO:0000256" key="2">
    <source>
        <dbReference type="ARBA" id="ARBA00023004"/>
    </source>
</evidence>
<dbReference type="InterPro" id="IPR019772">
    <property type="entry name" value="Ferrochelatase_AS"/>
</dbReference>
<dbReference type="EC" id="4.98.1.1" evidence="7 8"/>
<reference evidence="9 10" key="1">
    <citation type="submission" date="2022-12" db="EMBL/GenBank/DDBJ databases">
        <title>Polyphasic characterization of Geotalea uranireducens NIT-SL11 newly isolated from a complex of sewage sludge and microbially reduced graphene oxide.</title>
        <authorList>
            <person name="Xie L."/>
            <person name="Yoshida N."/>
            <person name="Meng L."/>
        </authorList>
    </citation>
    <scope>NUCLEOTIDE SEQUENCE [LARGE SCALE GENOMIC DNA]</scope>
    <source>
        <strain evidence="9 10">NIT-SL11</strain>
    </source>
</reference>
<keyword evidence="7 8" id="KW-0963">Cytoplasm</keyword>
<evidence type="ECO:0000256" key="4">
    <source>
        <dbReference type="ARBA" id="ARBA00023239"/>
    </source>
</evidence>
<keyword evidence="4 7" id="KW-0456">Lyase</keyword>
<keyword evidence="5 7" id="KW-0627">Porphyrin biosynthesis</keyword>
<comment type="catalytic activity">
    <reaction evidence="7 8">
        <text>heme b + 2 H(+) = protoporphyrin IX + Fe(2+)</text>
        <dbReference type="Rhea" id="RHEA:22584"/>
        <dbReference type="ChEBI" id="CHEBI:15378"/>
        <dbReference type="ChEBI" id="CHEBI:29033"/>
        <dbReference type="ChEBI" id="CHEBI:57306"/>
        <dbReference type="ChEBI" id="CHEBI:60344"/>
        <dbReference type="EC" id="4.98.1.1"/>
    </reaction>
</comment>
<dbReference type="EMBL" id="AP027151">
    <property type="protein sequence ID" value="BDV44915.1"/>
    <property type="molecule type" value="Genomic_DNA"/>
</dbReference>
<comment type="function">
    <text evidence="7 8">Catalyzes the ferrous insertion into protoporphyrin IX.</text>
</comment>
<organism evidence="9 10">
    <name type="scientific">Geotalea uraniireducens</name>
    <dbReference type="NCBI Taxonomy" id="351604"/>
    <lineage>
        <taxon>Bacteria</taxon>
        <taxon>Pseudomonadati</taxon>
        <taxon>Thermodesulfobacteriota</taxon>
        <taxon>Desulfuromonadia</taxon>
        <taxon>Geobacterales</taxon>
        <taxon>Geobacteraceae</taxon>
        <taxon>Geotalea</taxon>
    </lineage>
</organism>
<dbReference type="Gene3D" id="3.40.50.1400">
    <property type="match status" value="2"/>
</dbReference>
<proteinExistence type="inferred from homology"/>
<comment type="pathway">
    <text evidence="7 8">Porphyrin-containing compound metabolism; protoheme biosynthesis; protoheme from protoporphyrin-IX: step 1/1.</text>
</comment>
<dbReference type="SUPFAM" id="SSF53800">
    <property type="entry name" value="Chelatase"/>
    <property type="match status" value="1"/>
</dbReference>
<dbReference type="InterPro" id="IPR001015">
    <property type="entry name" value="Ferrochelatase"/>
</dbReference>
<keyword evidence="7" id="KW-0479">Metal-binding</keyword>
<dbReference type="InterPro" id="IPR033659">
    <property type="entry name" value="Ferrochelatase_N"/>
</dbReference>
<comment type="subcellular location">
    <subcellularLocation>
        <location evidence="7 8">Cytoplasm</location>
    </subcellularLocation>
</comment>
<dbReference type="CDD" id="cd00419">
    <property type="entry name" value="Ferrochelatase_C"/>
    <property type="match status" value="1"/>
</dbReference>
<dbReference type="Pfam" id="PF00762">
    <property type="entry name" value="Ferrochelatase"/>
    <property type="match status" value="1"/>
</dbReference>
<dbReference type="HAMAP" id="MF_00323">
    <property type="entry name" value="Ferrochelatase"/>
    <property type="match status" value="1"/>
</dbReference>
<dbReference type="CDD" id="cd03411">
    <property type="entry name" value="Ferrochelatase_N"/>
    <property type="match status" value="1"/>
</dbReference>